<feature type="compositionally biased region" description="Polar residues" evidence="7">
    <location>
        <begin position="1"/>
        <end position="23"/>
    </location>
</feature>
<dbReference type="RefSeq" id="WP_106302193.1">
    <property type="nucleotide sequence ID" value="NZ_PVWO01000064.1"/>
</dbReference>
<sequence>MNTPDPQFNSRPSDIVRSNSPSDLSKVAKRKIEPEPGGGLSKAERAQMETYQSGGIEQSVVFQQSRTWSRGIVWTILGITTGLVAWACVAPLEETVSVQGKLEPTDKVKDVQVPVGGVVKEVAVKEGDKVTAGQKLLSLESSVPKTTLASLQKNLESLTAESRFYQSLLRQGVSNVSTQDLAKLNVRPEILALTKSRSSIVAENQLYRSELNGTDLANLDSEQRQRLQSSRAELASRLNSGQLEVGQFDNQMRENRGKRAGLSELLVDSQAVIANINAKTDARKSQIAAQMAENRTQFQAAQSLTSSNQAILENLKPAGAAGALSRNQVLRQEQEVTSRQSEVAQLEDRYRKLQQDEQELVATARLEIQNQQQQIKKNQQEIAQLDREYSRLTMATNQSREKLKNSAATSKKELLTKIANNDRQIAEIDGQLNKTIVEIDRKIADINTQISQAKVNLKYQDIVAPVSGTIFELKAGTPGFVATTSEPVLKIVPDTTLNAKVFISNKDIGFVKKGMPVDVRLDTFNFSEFGDVKGKIIAIGSDALPADQAHPYERFPATIQLERQSMKIKGKETALQSGLSLNANIKLRNRTVMSIFTDMVLKQEDALKTVR</sequence>
<dbReference type="Proteomes" id="UP000238937">
    <property type="component" value="Unassembled WGS sequence"/>
</dbReference>
<evidence type="ECO:0000256" key="7">
    <source>
        <dbReference type="SAM" id="MobiDB-lite"/>
    </source>
</evidence>
<evidence type="ECO:0000256" key="2">
    <source>
        <dbReference type="ARBA" id="ARBA00009477"/>
    </source>
</evidence>
<dbReference type="Pfam" id="PF26002">
    <property type="entry name" value="Beta-barrel_AprE"/>
    <property type="match status" value="1"/>
</dbReference>
<evidence type="ECO:0000259" key="8">
    <source>
        <dbReference type="Pfam" id="PF26002"/>
    </source>
</evidence>
<evidence type="ECO:0000256" key="6">
    <source>
        <dbReference type="SAM" id="Coils"/>
    </source>
</evidence>
<evidence type="ECO:0000256" key="3">
    <source>
        <dbReference type="ARBA" id="ARBA00022692"/>
    </source>
</evidence>
<dbReference type="PRINTS" id="PR01490">
    <property type="entry name" value="RTXTOXIND"/>
</dbReference>
<dbReference type="InterPro" id="IPR058982">
    <property type="entry name" value="Beta-barrel_AprE"/>
</dbReference>
<evidence type="ECO:0000256" key="1">
    <source>
        <dbReference type="ARBA" id="ARBA00004167"/>
    </source>
</evidence>
<comment type="subcellular location">
    <subcellularLocation>
        <location evidence="1">Membrane</location>
        <topology evidence="1">Single-pass membrane protein</topology>
    </subcellularLocation>
</comment>
<evidence type="ECO:0000313" key="10">
    <source>
        <dbReference type="Proteomes" id="UP000238937"/>
    </source>
</evidence>
<dbReference type="Gene3D" id="2.40.50.100">
    <property type="match status" value="1"/>
</dbReference>
<dbReference type="PANTHER" id="PTHR30386:SF26">
    <property type="entry name" value="TRANSPORT PROTEIN COMB"/>
    <property type="match status" value="1"/>
</dbReference>
<gene>
    <name evidence="9" type="ORF">C7B77_07355</name>
</gene>
<feature type="region of interest" description="Disordered" evidence="7">
    <location>
        <begin position="1"/>
        <end position="44"/>
    </location>
</feature>
<dbReference type="InterPro" id="IPR050739">
    <property type="entry name" value="MFP"/>
</dbReference>
<dbReference type="GO" id="GO:0016020">
    <property type="term" value="C:membrane"/>
    <property type="evidence" value="ECO:0007669"/>
    <property type="project" value="UniProtKB-SubCell"/>
</dbReference>
<dbReference type="Gene3D" id="2.40.30.170">
    <property type="match status" value="1"/>
</dbReference>
<dbReference type="AlphaFoldDB" id="A0A2T1GJ00"/>
<dbReference type="SUPFAM" id="SSF111369">
    <property type="entry name" value="HlyD-like secretion proteins"/>
    <property type="match status" value="1"/>
</dbReference>
<evidence type="ECO:0000256" key="4">
    <source>
        <dbReference type="ARBA" id="ARBA00022989"/>
    </source>
</evidence>
<feature type="domain" description="AprE-like beta-barrel" evidence="8">
    <location>
        <begin position="499"/>
        <end position="587"/>
    </location>
</feature>
<evidence type="ECO:0000256" key="5">
    <source>
        <dbReference type="ARBA" id="ARBA00023136"/>
    </source>
</evidence>
<organism evidence="9 10">
    <name type="scientific">Chamaesiphon polymorphus CCALA 037</name>
    <dbReference type="NCBI Taxonomy" id="2107692"/>
    <lineage>
        <taxon>Bacteria</taxon>
        <taxon>Bacillati</taxon>
        <taxon>Cyanobacteriota</taxon>
        <taxon>Cyanophyceae</taxon>
        <taxon>Gomontiellales</taxon>
        <taxon>Chamaesiphonaceae</taxon>
        <taxon>Chamaesiphon</taxon>
    </lineage>
</organism>
<comment type="caution">
    <text evidence="9">The sequence shown here is derived from an EMBL/GenBank/DDBJ whole genome shotgun (WGS) entry which is preliminary data.</text>
</comment>
<proteinExistence type="inferred from homology"/>
<keyword evidence="10" id="KW-1185">Reference proteome</keyword>
<protein>
    <recommendedName>
        <fullName evidence="8">AprE-like beta-barrel domain-containing protein</fullName>
    </recommendedName>
</protein>
<keyword evidence="6" id="KW-0175">Coiled coil</keyword>
<dbReference type="PANTHER" id="PTHR30386">
    <property type="entry name" value="MEMBRANE FUSION SUBUNIT OF EMRAB-TOLC MULTIDRUG EFFLUX PUMP"/>
    <property type="match status" value="1"/>
</dbReference>
<reference evidence="9 10" key="1">
    <citation type="submission" date="2018-03" db="EMBL/GenBank/DDBJ databases">
        <title>The ancient ancestry and fast evolution of plastids.</title>
        <authorList>
            <person name="Moore K.R."/>
            <person name="Magnabosco C."/>
            <person name="Momper L."/>
            <person name="Gold D.A."/>
            <person name="Bosak T."/>
            <person name="Fournier G.P."/>
        </authorList>
    </citation>
    <scope>NUCLEOTIDE SEQUENCE [LARGE SCALE GENOMIC DNA]</scope>
    <source>
        <strain evidence="9 10">CCALA 037</strain>
    </source>
</reference>
<comment type="similarity">
    <text evidence="2">Belongs to the membrane fusion protein (MFP) (TC 8.A.1) family.</text>
</comment>
<evidence type="ECO:0000313" key="9">
    <source>
        <dbReference type="EMBL" id="PSB57728.1"/>
    </source>
</evidence>
<name>A0A2T1GJ00_9CYAN</name>
<feature type="coiled-coil region" evidence="6">
    <location>
        <begin position="329"/>
        <end position="395"/>
    </location>
</feature>
<dbReference type="OrthoDB" id="553569at2"/>
<keyword evidence="3" id="KW-0812">Transmembrane</keyword>
<keyword evidence="5" id="KW-0472">Membrane</keyword>
<dbReference type="EMBL" id="PVWO01000064">
    <property type="protein sequence ID" value="PSB57728.1"/>
    <property type="molecule type" value="Genomic_DNA"/>
</dbReference>
<keyword evidence="4" id="KW-1133">Transmembrane helix</keyword>
<accession>A0A2T1GJ00</accession>